<evidence type="ECO:0000313" key="1">
    <source>
        <dbReference type="EMBL" id="CAD8865784.1"/>
    </source>
</evidence>
<accession>A0A7S1AV61</accession>
<sequence length="119" mass="13171">MLRLAVSSAGDVMALFHFRQRLLVRGVLCLIVTQRNAFSPHRSRALATRGFCLAVQRAAIHDAHIHRSPRVSSLGKTHTFLLPPCRRQRESSWEQSLAISEGVTDVGFSVLSGCGCKFL</sequence>
<protein>
    <submittedName>
        <fullName evidence="1">Uncharacterized protein</fullName>
    </submittedName>
</protein>
<proteinExistence type="predicted"/>
<reference evidence="1" key="1">
    <citation type="submission" date="2021-01" db="EMBL/GenBank/DDBJ databases">
        <authorList>
            <person name="Corre E."/>
            <person name="Pelletier E."/>
            <person name="Niang G."/>
            <person name="Scheremetjew M."/>
            <person name="Finn R."/>
            <person name="Kale V."/>
            <person name="Holt S."/>
            <person name="Cochrane G."/>
            <person name="Meng A."/>
            <person name="Brown T."/>
            <person name="Cohen L."/>
        </authorList>
    </citation>
    <scope>NUCLEOTIDE SEQUENCE</scope>
</reference>
<organism evidence="1">
    <name type="scientific">Noctiluca scintillans</name>
    <name type="common">Sea sparkle</name>
    <name type="synonym">Red tide dinoflagellate</name>
    <dbReference type="NCBI Taxonomy" id="2966"/>
    <lineage>
        <taxon>Eukaryota</taxon>
        <taxon>Sar</taxon>
        <taxon>Alveolata</taxon>
        <taxon>Dinophyceae</taxon>
        <taxon>Noctilucales</taxon>
        <taxon>Noctilucaceae</taxon>
        <taxon>Noctiluca</taxon>
    </lineage>
</organism>
<name>A0A7S1AV61_NOCSC</name>
<gene>
    <name evidence="1" type="ORF">NSCI0253_LOCUS40139</name>
</gene>
<dbReference type="EMBL" id="HBFQ01056617">
    <property type="protein sequence ID" value="CAD8865784.1"/>
    <property type="molecule type" value="Transcribed_RNA"/>
</dbReference>
<dbReference type="AlphaFoldDB" id="A0A7S1AV61"/>